<name>A0A443HJJ9_BYSSP</name>
<keyword evidence="2" id="KW-0805">Transcription regulation</keyword>
<feature type="region of interest" description="Disordered" evidence="6">
    <location>
        <begin position="784"/>
        <end position="812"/>
    </location>
</feature>
<dbReference type="Pfam" id="PF04082">
    <property type="entry name" value="Fungal_trans"/>
    <property type="match status" value="1"/>
</dbReference>
<dbReference type="EMBL" id="RCNU01000015">
    <property type="protein sequence ID" value="RWQ91959.1"/>
    <property type="molecule type" value="Genomic_DNA"/>
</dbReference>
<dbReference type="PANTHER" id="PTHR43374">
    <property type="entry name" value="FLAVIN PRENYLTRANSFERASE"/>
    <property type="match status" value="1"/>
</dbReference>
<feature type="region of interest" description="Disordered" evidence="6">
    <location>
        <begin position="176"/>
        <end position="206"/>
    </location>
</feature>
<dbReference type="CDD" id="cd12148">
    <property type="entry name" value="fungal_TF_MHR"/>
    <property type="match status" value="1"/>
</dbReference>
<dbReference type="InterPro" id="IPR036864">
    <property type="entry name" value="Zn2-C6_fun-type_DNA-bd_sf"/>
</dbReference>
<dbReference type="PANTHER" id="PTHR43374:SF1">
    <property type="entry name" value="FLAVIN PRENYLTRANSFERASE PAD1, MITOCHONDRIAL"/>
    <property type="match status" value="1"/>
</dbReference>
<dbReference type="GO" id="GO:0003677">
    <property type="term" value="F:DNA binding"/>
    <property type="evidence" value="ECO:0007669"/>
    <property type="project" value="UniProtKB-KW"/>
</dbReference>
<feature type="domain" description="Zn(2)-C6 fungal-type" evidence="7">
    <location>
        <begin position="51"/>
        <end position="82"/>
    </location>
</feature>
<dbReference type="SUPFAM" id="SSF57701">
    <property type="entry name" value="Zn2/Cys6 DNA-binding domain"/>
    <property type="match status" value="1"/>
</dbReference>
<dbReference type="GO" id="GO:0016831">
    <property type="term" value="F:carboxy-lyase activity"/>
    <property type="evidence" value="ECO:0007669"/>
    <property type="project" value="TreeGrafter"/>
</dbReference>
<feature type="compositionally biased region" description="Polar residues" evidence="6">
    <location>
        <begin position="185"/>
        <end position="200"/>
    </location>
</feature>
<evidence type="ECO:0000256" key="6">
    <source>
        <dbReference type="SAM" id="MobiDB-lite"/>
    </source>
</evidence>
<evidence type="ECO:0000259" key="7">
    <source>
        <dbReference type="PROSITE" id="PS50048"/>
    </source>
</evidence>
<dbReference type="PROSITE" id="PS50048">
    <property type="entry name" value="ZN2_CY6_FUNGAL_2"/>
    <property type="match status" value="1"/>
</dbReference>
<dbReference type="AlphaFoldDB" id="A0A443HJJ9"/>
<feature type="region of interest" description="Disordered" evidence="6">
    <location>
        <begin position="1"/>
        <end position="35"/>
    </location>
</feature>
<accession>A0A443HJJ9</accession>
<keyword evidence="5" id="KW-0539">Nucleus</keyword>
<evidence type="ECO:0000256" key="4">
    <source>
        <dbReference type="ARBA" id="ARBA00023163"/>
    </source>
</evidence>
<proteinExistence type="predicted"/>
<dbReference type="Pfam" id="PF00172">
    <property type="entry name" value="Zn_clus"/>
    <property type="match status" value="1"/>
</dbReference>
<dbReference type="CDD" id="cd00067">
    <property type="entry name" value="GAL4"/>
    <property type="match status" value="1"/>
</dbReference>
<dbReference type="InterPro" id="IPR004507">
    <property type="entry name" value="UbiX-like"/>
</dbReference>
<dbReference type="SMART" id="SM00066">
    <property type="entry name" value="GAL4"/>
    <property type="match status" value="1"/>
</dbReference>
<keyword evidence="3" id="KW-0238">DNA-binding</keyword>
<dbReference type="SMART" id="SM00906">
    <property type="entry name" value="Fungal_trans"/>
    <property type="match status" value="1"/>
</dbReference>
<evidence type="ECO:0000256" key="5">
    <source>
        <dbReference type="ARBA" id="ARBA00023242"/>
    </source>
</evidence>
<organism evidence="8 9">
    <name type="scientific">Byssochlamys spectabilis</name>
    <name type="common">Paecilomyces variotii</name>
    <dbReference type="NCBI Taxonomy" id="264951"/>
    <lineage>
        <taxon>Eukaryota</taxon>
        <taxon>Fungi</taxon>
        <taxon>Dikarya</taxon>
        <taxon>Ascomycota</taxon>
        <taxon>Pezizomycotina</taxon>
        <taxon>Eurotiomycetes</taxon>
        <taxon>Eurotiomycetidae</taxon>
        <taxon>Eurotiales</taxon>
        <taxon>Thermoascaceae</taxon>
        <taxon>Paecilomyces</taxon>
    </lineage>
</organism>
<dbReference type="InterPro" id="IPR007219">
    <property type="entry name" value="XnlR_reg_dom"/>
</dbReference>
<reference evidence="8 9" key="1">
    <citation type="journal article" date="2018" name="Front. Microbiol.">
        <title>Genomic and genetic insights into a cosmopolitan fungus, Paecilomyces variotii (Eurotiales).</title>
        <authorList>
            <person name="Urquhart A.S."/>
            <person name="Mondo S.J."/>
            <person name="Makela M.R."/>
            <person name="Hane J.K."/>
            <person name="Wiebenga A."/>
            <person name="He G."/>
            <person name="Mihaltcheva S."/>
            <person name="Pangilinan J."/>
            <person name="Lipzen A."/>
            <person name="Barry K."/>
            <person name="de Vries R.P."/>
            <person name="Grigoriev I.V."/>
            <person name="Idnurm A."/>
        </authorList>
    </citation>
    <scope>NUCLEOTIDE SEQUENCE [LARGE SCALE GENOMIC DNA]</scope>
    <source>
        <strain evidence="8 9">CBS 101075</strain>
    </source>
</reference>
<keyword evidence="1" id="KW-0479">Metal-binding</keyword>
<feature type="compositionally biased region" description="Polar residues" evidence="6">
    <location>
        <begin position="784"/>
        <end position="796"/>
    </location>
</feature>
<keyword evidence="4" id="KW-0804">Transcription</keyword>
<dbReference type="RefSeq" id="XP_028481604.1">
    <property type="nucleotide sequence ID" value="XM_028631547.1"/>
</dbReference>
<dbReference type="FunFam" id="4.10.240.10:FF:000001">
    <property type="entry name" value="Fungal specific transcription factor, putative"/>
    <property type="match status" value="1"/>
</dbReference>
<evidence type="ECO:0000313" key="9">
    <source>
        <dbReference type="Proteomes" id="UP000283841"/>
    </source>
</evidence>
<dbReference type="GO" id="GO:0000981">
    <property type="term" value="F:DNA-binding transcription factor activity, RNA polymerase II-specific"/>
    <property type="evidence" value="ECO:0007669"/>
    <property type="project" value="InterPro"/>
</dbReference>
<dbReference type="Gene3D" id="4.10.240.10">
    <property type="entry name" value="Zn(2)-C6 fungal-type DNA-binding domain"/>
    <property type="match status" value="1"/>
</dbReference>
<dbReference type="GO" id="GO:0006351">
    <property type="term" value="P:DNA-templated transcription"/>
    <property type="evidence" value="ECO:0007669"/>
    <property type="project" value="InterPro"/>
</dbReference>
<protein>
    <submittedName>
        <fullName evidence="8">Fungal-specific transcription factor domain protein</fullName>
    </submittedName>
</protein>
<evidence type="ECO:0000256" key="3">
    <source>
        <dbReference type="ARBA" id="ARBA00023125"/>
    </source>
</evidence>
<evidence type="ECO:0000313" key="8">
    <source>
        <dbReference type="EMBL" id="RWQ91959.1"/>
    </source>
</evidence>
<dbReference type="STRING" id="264951.A0A443HJJ9"/>
<sequence length="831" mass="89630">MSNPMSSTSYQPSTAGSNVPATTSATPISELPQSQVDAIIRTKRKAREPKACYPCHTRKVKCDRNLPCDGCVKRDHADLCSYERPSKKRQVAATVSQTFLEGGTPAAPGAGASGVVGGLNGTAPVHPSIETATAGAGGGIGVPGRVSIPREEWENVCSKLKEMEQTISSLRTGLEQIDDGGRVPTATSSARNGETGTRSEVVSPDGEGIHAANTLGEGTVHLGSRSVLAYILNRSGSSQAQALLEGGILPKLGLDNESATYPFVDLWSSDTSFFDVNALCGALPSDQQCKEFLYFYRDIGGTIYPVLADVVEFEEKLNMLLHNRSAAGGVYKSNDNQSQRPFGVSLAYIGLLFAVLASGCQSSDLPSKERELTSQVYVCCSYQCLRMTNFLSQPTIEAIQTLLIIGNVLSYNMNPGVSYVLLGMTLRMGLSLGLHVESNRFSPRERYVRRHVWWSMAWQDSHFSLSYDRPSTTAVGQPDIAYRPNSKPGDRSYFETLCRIISLTLEVVKGRMLAPHFHMNFKTIQAYKERIQQILTDATPHLRDRKYCLTSKDHLECLQLKLHVSYITSELCRPAVKPTADTKDPATATMRRDCVDSLMMTVQSYIELHSVNSHAARSWISLQRAISCAFLLAVIEESKSDSHVWTLLRQLEVIIADRAIAEGVYDPNETPTGRTSVTSPPQTMATTAQQNSHFNTIPGVTNTPISNLDSTSVSASASATTAVPASVAADTQTQWAKPLTKSLRALQKLNAAFNNLGSPTGGAGNGFLGPPNANPAAAGIAGYQQTGSASTMTPSVGSLPPPTPESSTSGEWTIPNILDRASEYIHPPLWG</sequence>
<evidence type="ECO:0000256" key="2">
    <source>
        <dbReference type="ARBA" id="ARBA00023015"/>
    </source>
</evidence>
<dbReference type="Proteomes" id="UP000283841">
    <property type="component" value="Unassembled WGS sequence"/>
</dbReference>
<dbReference type="VEuPathDB" id="FungiDB:C8Q69DRAFT_480790"/>
<comment type="caution">
    <text evidence="8">The sequence shown here is derived from an EMBL/GenBank/DDBJ whole genome shotgun (WGS) entry which is preliminary data.</text>
</comment>
<gene>
    <name evidence="8" type="ORF">C8Q69DRAFT_480790</name>
</gene>
<keyword evidence="9" id="KW-1185">Reference proteome</keyword>
<dbReference type="InterPro" id="IPR001138">
    <property type="entry name" value="Zn2Cys6_DnaBD"/>
</dbReference>
<evidence type="ECO:0000256" key="1">
    <source>
        <dbReference type="ARBA" id="ARBA00022723"/>
    </source>
</evidence>
<dbReference type="PROSITE" id="PS00463">
    <property type="entry name" value="ZN2_CY6_FUNGAL_1"/>
    <property type="match status" value="1"/>
</dbReference>
<dbReference type="GeneID" id="39600824"/>
<dbReference type="GO" id="GO:0008270">
    <property type="term" value="F:zinc ion binding"/>
    <property type="evidence" value="ECO:0007669"/>
    <property type="project" value="InterPro"/>
</dbReference>